<evidence type="ECO:0000313" key="2">
    <source>
        <dbReference type="Proteomes" id="UP000295063"/>
    </source>
</evidence>
<organism evidence="1 2">
    <name type="scientific">Anaerospora hongkongensis</name>
    <dbReference type="NCBI Taxonomy" id="244830"/>
    <lineage>
        <taxon>Bacteria</taxon>
        <taxon>Bacillati</taxon>
        <taxon>Bacillota</taxon>
        <taxon>Negativicutes</taxon>
        <taxon>Selenomonadales</taxon>
        <taxon>Sporomusaceae</taxon>
        <taxon>Anaerospora</taxon>
    </lineage>
</organism>
<sequence length="90" mass="10376">MMLTKEEMKRMSAIDEAVNGIWALPPTAKNITYRVRDLHKYCESRGVGPRDLTASELKQFEVQREPQPKKADVMRQVKQVKRYVAATKAL</sequence>
<dbReference type="EMBL" id="SLUI01000023">
    <property type="protein sequence ID" value="TCL32206.1"/>
    <property type="molecule type" value="Genomic_DNA"/>
</dbReference>
<reference evidence="1 2" key="1">
    <citation type="submission" date="2019-03" db="EMBL/GenBank/DDBJ databases">
        <title>Genomic Encyclopedia of Type Strains, Phase IV (KMG-IV): sequencing the most valuable type-strain genomes for metagenomic binning, comparative biology and taxonomic classification.</title>
        <authorList>
            <person name="Goeker M."/>
        </authorList>
    </citation>
    <scope>NUCLEOTIDE SEQUENCE [LARGE SCALE GENOMIC DNA]</scope>
    <source>
        <strain evidence="1 2">DSM 15969</strain>
    </source>
</reference>
<dbReference type="Proteomes" id="UP000295063">
    <property type="component" value="Unassembled WGS sequence"/>
</dbReference>
<dbReference type="RefSeq" id="WP_132083520.1">
    <property type="nucleotide sequence ID" value="NZ_SLUI01000023.1"/>
</dbReference>
<gene>
    <name evidence="1" type="ORF">EV210_12326</name>
</gene>
<protein>
    <submittedName>
        <fullName evidence="1">Uncharacterized protein</fullName>
    </submittedName>
</protein>
<dbReference type="OrthoDB" id="2680331at2"/>
<accession>A0A4R1PLV1</accession>
<evidence type="ECO:0000313" key="1">
    <source>
        <dbReference type="EMBL" id="TCL32206.1"/>
    </source>
</evidence>
<dbReference type="AlphaFoldDB" id="A0A4R1PLV1"/>
<name>A0A4R1PLV1_9FIRM</name>
<comment type="caution">
    <text evidence="1">The sequence shown here is derived from an EMBL/GenBank/DDBJ whole genome shotgun (WGS) entry which is preliminary data.</text>
</comment>
<keyword evidence="2" id="KW-1185">Reference proteome</keyword>
<proteinExistence type="predicted"/>